<dbReference type="AlphaFoldDB" id="A0A934RD66"/>
<proteinExistence type="predicted"/>
<keyword evidence="1" id="KW-0472">Membrane</keyword>
<dbReference type="Proteomes" id="UP000658278">
    <property type="component" value="Unassembled WGS sequence"/>
</dbReference>
<sequence>MNESPASGVITIRQNRCSWWTAASLIAAVAMLGLSVVGMLGNLPPSASFEWGLLPLLFLVSAAMAVNYGHQILHPRDHIISIAADSIRIVDSNYGKWRDFTLAPDQVDQFADYEEGAIFIMKSRKAFALSSTLSIRSREIAEALKQRHPHISCVNR</sequence>
<feature type="transmembrane region" description="Helical" evidence="1">
    <location>
        <begin position="20"/>
        <end position="40"/>
    </location>
</feature>
<name>A0A934RD66_9BACT</name>
<evidence type="ECO:0000313" key="2">
    <source>
        <dbReference type="EMBL" id="MBK1827548.1"/>
    </source>
</evidence>
<accession>A0A934RD66</accession>
<dbReference type="EMBL" id="JAENII010000007">
    <property type="protein sequence ID" value="MBK1827548.1"/>
    <property type="molecule type" value="Genomic_DNA"/>
</dbReference>
<keyword evidence="1" id="KW-1133">Transmembrane helix</keyword>
<keyword evidence="1" id="KW-0812">Transmembrane</keyword>
<protein>
    <submittedName>
        <fullName evidence="2">Uncharacterized protein</fullName>
    </submittedName>
</protein>
<gene>
    <name evidence="2" type="ORF">JIN81_11000</name>
</gene>
<comment type="caution">
    <text evidence="2">The sequence shown here is derived from an EMBL/GenBank/DDBJ whole genome shotgun (WGS) entry which is preliminary data.</text>
</comment>
<organism evidence="2 3">
    <name type="scientific">Haloferula rosea</name>
    <dbReference type="NCBI Taxonomy" id="490093"/>
    <lineage>
        <taxon>Bacteria</taxon>
        <taxon>Pseudomonadati</taxon>
        <taxon>Verrucomicrobiota</taxon>
        <taxon>Verrucomicrobiia</taxon>
        <taxon>Verrucomicrobiales</taxon>
        <taxon>Verrucomicrobiaceae</taxon>
        <taxon>Haloferula</taxon>
    </lineage>
</organism>
<evidence type="ECO:0000313" key="3">
    <source>
        <dbReference type="Proteomes" id="UP000658278"/>
    </source>
</evidence>
<dbReference type="RefSeq" id="WP_200279097.1">
    <property type="nucleotide sequence ID" value="NZ_JAENII010000007.1"/>
</dbReference>
<reference evidence="2" key="1">
    <citation type="submission" date="2021-01" db="EMBL/GenBank/DDBJ databases">
        <title>Modified the classification status of verrucomicrobia.</title>
        <authorList>
            <person name="Feng X."/>
        </authorList>
    </citation>
    <scope>NUCLEOTIDE SEQUENCE</scope>
    <source>
        <strain evidence="2">KCTC 22201</strain>
    </source>
</reference>
<keyword evidence="3" id="KW-1185">Reference proteome</keyword>
<feature type="transmembrane region" description="Helical" evidence="1">
    <location>
        <begin position="52"/>
        <end position="69"/>
    </location>
</feature>
<evidence type="ECO:0000256" key="1">
    <source>
        <dbReference type="SAM" id="Phobius"/>
    </source>
</evidence>